<dbReference type="GO" id="GO:0005737">
    <property type="term" value="C:cytoplasm"/>
    <property type="evidence" value="ECO:0007669"/>
    <property type="project" value="TreeGrafter"/>
</dbReference>
<dbReference type="PANTHER" id="PTHR11215:SF1">
    <property type="entry name" value="MYG1 EXONUCLEASE"/>
    <property type="match status" value="1"/>
</dbReference>
<keyword evidence="2" id="KW-0378">Hydrolase</keyword>
<dbReference type="Proteomes" id="UP000217199">
    <property type="component" value="Unassembled WGS sequence"/>
</dbReference>
<dbReference type="Pfam" id="PF03690">
    <property type="entry name" value="MYG1_exonuc"/>
    <property type="match status" value="1"/>
</dbReference>
<accession>A0A286UCH8</accession>
<organism evidence="2 3">
    <name type="scientific">Pyrrhoderma noxium</name>
    <dbReference type="NCBI Taxonomy" id="2282107"/>
    <lineage>
        <taxon>Eukaryota</taxon>
        <taxon>Fungi</taxon>
        <taxon>Dikarya</taxon>
        <taxon>Basidiomycota</taxon>
        <taxon>Agaricomycotina</taxon>
        <taxon>Agaricomycetes</taxon>
        <taxon>Hymenochaetales</taxon>
        <taxon>Hymenochaetaceae</taxon>
        <taxon>Pyrrhoderma</taxon>
    </lineage>
</organism>
<evidence type="ECO:0000313" key="2">
    <source>
        <dbReference type="EMBL" id="PAV17312.1"/>
    </source>
</evidence>
<dbReference type="InParanoid" id="A0A286UCH8"/>
<evidence type="ECO:0000256" key="1">
    <source>
        <dbReference type="ARBA" id="ARBA00010105"/>
    </source>
</evidence>
<dbReference type="InterPro" id="IPR003226">
    <property type="entry name" value="MYG1_exonuclease"/>
</dbReference>
<comment type="caution">
    <text evidence="2">The sequence shown here is derived from an EMBL/GenBank/DDBJ whole genome shotgun (WGS) entry which is preliminary data.</text>
</comment>
<sequence>MSSESERQTKKARMEVKIGTHNGTFHCDEALACFLLKLTNTYKNASIVRSRDPKVLDGCDIVVDVGGIYDDSKLRYDHHQRGFQEVFGHGFSTKLSSAGLIYKHYGKEVIASRLQTTTEDPIVDLLWLKIYKEFIEAIDGVDNGVTQYPQTWLNPAWNEPSDSEKVDSLFAKASALTGEEFINRLDYYSKSWMPARDIVLTSLKARKNIHPSGRIVVFEQFAPWKEHLFDIESELNFSEDEKPFYILYPDETASNWRIQATPVSPESFQSRKALPEAWRGVRDEALSKLTGIPGCIFVHASGFIGGNATKDGVMAMALGALEL</sequence>
<dbReference type="GO" id="GO:0005634">
    <property type="term" value="C:nucleus"/>
    <property type="evidence" value="ECO:0007669"/>
    <property type="project" value="TreeGrafter"/>
</dbReference>
<dbReference type="GO" id="GO:0016787">
    <property type="term" value="F:hydrolase activity"/>
    <property type="evidence" value="ECO:0007669"/>
    <property type="project" value="UniProtKB-KW"/>
</dbReference>
<dbReference type="FunCoup" id="A0A286UCH8">
    <property type="interactions" value="1003"/>
</dbReference>
<reference evidence="2 3" key="1">
    <citation type="journal article" date="2017" name="Mol. Ecol.">
        <title>Comparative and population genomic landscape of Phellinus noxius: A hypervariable fungus causing root rot in trees.</title>
        <authorList>
            <person name="Chung C.L."/>
            <person name="Lee T.J."/>
            <person name="Akiba M."/>
            <person name="Lee H.H."/>
            <person name="Kuo T.H."/>
            <person name="Liu D."/>
            <person name="Ke H.M."/>
            <person name="Yokoi T."/>
            <person name="Roa M.B."/>
            <person name="Lu M.J."/>
            <person name="Chang Y.Y."/>
            <person name="Ann P.J."/>
            <person name="Tsai J.N."/>
            <person name="Chen C.Y."/>
            <person name="Tzean S.S."/>
            <person name="Ota Y."/>
            <person name="Hattori T."/>
            <person name="Sahashi N."/>
            <person name="Liou R.F."/>
            <person name="Kikuchi T."/>
            <person name="Tsai I.J."/>
        </authorList>
    </citation>
    <scope>NUCLEOTIDE SEQUENCE [LARGE SCALE GENOMIC DNA]</scope>
    <source>
        <strain evidence="2 3">FFPRI411160</strain>
    </source>
</reference>
<dbReference type="STRING" id="2282107.A0A286UCH8"/>
<name>A0A286UCH8_9AGAM</name>
<evidence type="ECO:0000313" key="3">
    <source>
        <dbReference type="Proteomes" id="UP000217199"/>
    </source>
</evidence>
<keyword evidence="3" id="KW-1185">Reference proteome</keyword>
<dbReference type="EMBL" id="NBII01000007">
    <property type="protein sequence ID" value="PAV17312.1"/>
    <property type="molecule type" value="Genomic_DNA"/>
</dbReference>
<dbReference type="PANTHER" id="PTHR11215">
    <property type="entry name" value="METAL DEPENDENT HYDROLASE - RELATED"/>
    <property type="match status" value="1"/>
</dbReference>
<proteinExistence type="inferred from homology"/>
<dbReference type="OrthoDB" id="10265310at2759"/>
<protein>
    <submittedName>
        <fullName evidence="2">Metal-dependent hydrolase</fullName>
    </submittedName>
</protein>
<comment type="similarity">
    <text evidence="1">Belongs to the MYG1 family.</text>
</comment>
<dbReference type="AlphaFoldDB" id="A0A286UCH8"/>
<gene>
    <name evidence="2" type="ORF">PNOK_0737600</name>
</gene>